<feature type="compositionally biased region" description="Basic and acidic residues" evidence="1">
    <location>
        <begin position="34"/>
        <end position="44"/>
    </location>
</feature>
<dbReference type="AlphaFoldDB" id="A0A5B8XVK8"/>
<name>A0A5B8XVK8_9DELT</name>
<keyword evidence="3" id="KW-1185">Reference proteome</keyword>
<dbReference type="KEGG" id="bbae:FRD01_22485"/>
<evidence type="ECO:0000313" key="3">
    <source>
        <dbReference type="Proteomes" id="UP000321595"/>
    </source>
</evidence>
<sequence length="61" mass="6867">MSKQSKAARDNRANQLNPQHSAYHQSRGVTGPFLEKRLEEHRQVPDLGPVNPKSKDDSEKG</sequence>
<dbReference type="EMBL" id="CP042467">
    <property type="protein sequence ID" value="QED29952.1"/>
    <property type="molecule type" value="Genomic_DNA"/>
</dbReference>
<proteinExistence type="predicted"/>
<accession>A0A5B8XVK8</accession>
<protein>
    <submittedName>
        <fullName evidence="2">Uncharacterized protein</fullName>
    </submittedName>
</protein>
<feature type="region of interest" description="Disordered" evidence="1">
    <location>
        <begin position="1"/>
        <end position="61"/>
    </location>
</feature>
<dbReference type="Proteomes" id="UP000321595">
    <property type="component" value="Chromosome"/>
</dbReference>
<evidence type="ECO:0000313" key="2">
    <source>
        <dbReference type="EMBL" id="QED29952.1"/>
    </source>
</evidence>
<evidence type="ECO:0000256" key="1">
    <source>
        <dbReference type="SAM" id="MobiDB-lite"/>
    </source>
</evidence>
<organism evidence="2 3">
    <name type="scientific">Microvenator marinus</name>
    <dbReference type="NCBI Taxonomy" id="2600177"/>
    <lineage>
        <taxon>Bacteria</taxon>
        <taxon>Deltaproteobacteria</taxon>
        <taxon>Bradymonadales</taxon>
        <taxon>Microvenatoraceae</taxon>
        <taxon>Microvenator</taxon>
    </lineage>
</organism>
<gene>
    <name evidence="2" type="ORF">FRD01_22485</name>
</gene>
<reference evidence="2 3" key="1">
    <citation type="submission" date="2019-08" db="EMBL/GenBank/DDBJ databases">
        <authorList>
            <person name="Liang Q."/>
        </authorList>
    </citation>
    <scope>NUCLEOTIDE SEQUENCE [LARGE SCALE GENOMIC DNA]</scope>
    <source>
        <strain evidence="2 3">V1718</strain>
    </source>
</reference>
<feature type="compositionally biased region" description="Polar residues" evidence="1">
    <location>
        <begin position="13"/>
        <end position="28"/>
    </location>
</feature>